<feature type="signal peptide" evidence="1">
    <location>
        <begin position="1"/>
        <end position="22"/>
    </location>
</feature>
<dbReference type="EMBL" id="BAVB01000031">
    <property type="protein sequence ID" value="GAE48677.1"/>
    <property type="molecule type" value="Genomic_DNA"/>
</dbReference>
<proteinExistence type="predicted"/>
<dbReference type="Proteomes" id="UP000019143">
    <property type="component" value="Unassembled WGS sequence"/>
</dbReference>
<gene>
    <name evidence="2" type="ORF">XPU_0209</name>
</gene>
<evidence type="ECO:0000256" key="1">
    <source>
        <dbReference type="SAM" id="SignalP"/>
    </source>
</evidence>
<accession>W4RX23</accession>
<name>W4RX23_9XANT</name>
<reference evidence="2 3" key="1">
    <citation type="submission" date="2014-01" db="EMBL/GenBank/DDBJ databases">
        <title>Genome sequence and analysis of Xanthomonas arboricola pv. pruni.</title>
        <authorList>
            <person name="Fujikawa T."/>
            <person name="Nakazono-Nagaoka E."/>
        </authorList>
    </citation>
    <scope>NUCLEOTIDE SEQUENCE [LARGE SCALE GENOMIC DNA]</scope>
    <source>
        <strain evidence="3">MAFF 311562</strain>
    </source>
</reference>
<protein>
    <submittedName>
        <fullName evidence="2">tRNA-dihydrouridine synthase</fullName>
    </submittedName>
</protein>
<comment type="caution">
    <text evidence="2">The sequence shown here is derived from an EMBL/GenBank/DDBJ whole genome shotgun (WGS) entry which is preliminary data.</text>
</comment>
<feature type="chain" id="PRO_5004849483" evidence="1">
    <location>
        <begin position="23"/>
        <end position="127"/>
    </location>
</feature>
<dbReference type="PROSITE" id="PS51257">
    <property type="entry name" value="PROKAR_LIPOPROTEIN"/>
    <property type="match status" value="1"/>
</dbReference>
<organism evidence="2 3">
    <name type="scientific">Xanthomonas arboricola pv. pruni str. MAFF 311562</name>
    <dbReference type="NCBI Taxonomy" id="1414836"/>
    <lineage>
        <taxon>Bacteria</taxon>
        <taxon>Pseudomonadati</taxon>
        <taxon>Pseudomonadota</taxon>
        <taxon>Gammaproteobacteria</taxon>
        <taxon>Lysobacterales</taxon>
        <taxon>Lysobacteraceae</taxon>
        <taxon>Xanthomonas</taxon>
    </lineage>
</organism>
<sequence>MRISIALLSVALLVLGCSAVSAAKTRQPVAYPTELYGVWDLGPQSCELPVNPDSDSPIHIEKAQLRGYEHQETPVSVRLVSTNPHAWAISAIADFAIGTRTDNLYVLKGEHLVISDGESVRQYRRCK</sequence>
<dbReference type="AlphaFoldDB" id="W4RX23"/>
<keyword evidence="1" id="KW-0732">Signal</keyword>
<evidence type="ECO:0000313" key="3">
    <source>
        <dbReference type="Proteomes" id="UP000019143"/>
    </source>
</evidence>
<evidence type="ECO:0000313" key="2">
    <source>
        <dbReference type="EMBL" id="GAE48677.1"/>
    </source>
</evidence>